<gene>
    <name evidence="2" type="ORF">NCTC7582_00544</name>
</gene>
<protein>
    <submittedName>
        <fullName evidence="2">Predicted nucleic-acid-binding protein containing a Zn-ribbon</fullName>
    </submittedName>
</protein>
<dbReference type="RefSeq" id="WP_112116595.1">
    <property type="nucleotide sequence ID" value="NZ_UAQE01000001.1"/>
</dbReference>
<dbReference type="InterPro" id="IPR002878">
    <property type="entry name" value="ChsH2_C"/>
</dbReference>
<dbReference type="EMBL" id="UAQE01000001">
    <property type="protein sequence ID" value="SPT96487.1"/>
    <property type="molecule type" value="Genomic_DNA"/>
</dbReference>
<evidence type="ECO:0000313" key="3">
    <source>
        <dbReference type="Proteomes" id="UP000251431"/>
    </source>
</evidence>
<reference evidence="2 3" key="1">
    <citation type="submission" date="2018-06" db="EMBL/GenBank/DDBJ databases">
        <authorList>
            <consortium name="Pathogen Informatics"/>
            <person name="Doyle S."/>
        </authorList>
    </citation>
    <scope>NUCLEOTIDE SEQUENCE [LARGE SCALE GENOMIC DNA]</scope>
    <source>
        <strain evidence="2 3">NCTC7582</strain>
    </source>
</reference>
<dbReference type="Pfam" id="PF01796">
    <property type="entry name" value="OB_ChsH2_C"/>
    <property type="match status" value="1"/>
</dbReference>
<evidence type="ECO:0000259" key="1">
    <source>
        <dbReference type="Pfam" id="PF01796"/>
    </source>
</evidence>
<dbReference type="InterPro" id="IPR052513">
    <property type="entry name" value="Thioester_dehydratase-like"/>
</dbReference>
<feature type="domain" description="ChsH2 C-terminal OB-fold" evidence="1">
    <location>
        <begin position="28"/>
        <end position="86"/>
    </location>
</feature>
<sequence>MKVYECCGVESVTKKVYCSTCRQEIKNEREVPDEGTVYSFTVIHIAPAEYAHLAPYTVALVQLKDSTAKLTVRIHENVQIGDLVQLDEMKDGTYIYQKVRTA</sequence>
<proteinExistence type="predicted"/>
<evidence type="ECO:0000313" key="2">
    <source>
        <dbReference type="EMBL" id="SPT96487.1"/>
    </source>
</evidence>
<dbReference type="PANTHER" id="PTHR34075">
    <property type="entry name" value="BLR3430 PROTEIN"/>
    <property type="match status" value="1"/>
</dbReference>
<dbReference type="Proteomes" id="UP000251431">
    <property type="component" value="Unassembled WGS sequence"/>
</dbReference>
<name>A0A2X0YMH8_9BACI</name>
<accession>A0A2X0YMH8</accession>
<dbReference type="PANTHER" id="PTHR34075:SF5">
    <property type="entry name" value="BLR3430 PROTEIN"/>
    <property type="match status" value="1"/>
</dbReference>
<organism evidence="2 3">
    <name type="scientific">Lysinibacillus capsici</name>
    <dbReference type="NCBI Taxonomy" id="2115968"/>
    <lineage>
        <taxon>Bacteria</taxon>
        <taxon>Bacillati</taxon>
        <taxon>Bacillota</taxon>
        <taxon>Bacilli</taxon>
        <taxon>Bacillales</taxon>
        <taxon>Bacillaceae</taxon>
        <taxon>Lysinibacillus</taxon>
    </lineage>
</organism>
<dbReference type="SUPFAM" id="SSF50249">
    <property type="entry name" value="Nucleic acid-binding proteins"/>
    <property type="match status" value="1"/>
</dbReference>
<dbReference type="InterPro" id="IPR012340">
    <property type="entry name" value="NA-bd_OB-fold"/>
</dbReference>
<dbReference type="AlphaFoldDB" id="A0A2X0YMH8"/>